<dbReference type="PANTHER" id="PTHR23158">
    <property type="entry name" value="MELANOMA INHIBITORY ACTIVITY-RELATED"/>
    <property type="match status" value="1"/>
</dbReference>
<dbReference type="Proteomes" id="UP000664940">
    <property type="component" value="Unassembled WGS sequence"/>
</dbReference>
<gene>
    <name evidence="4" type="ORF">HJG60_010379</name>
</gene>
<evidence type="ECO:0000256" key="1">
    <source>
        <dbReference type="ARBA" id="ARBA00023054"/>
    </source>
</evidence>
<dbReference type="GO" id="GO:0009306">
    <property type="term" value="P:protein secretion"/>
    <property type="evidence" value="ECO:0007669"/>
    <property type="project" value="TreeGrafter"/>
</dbReference>
<feature type="coiled-coil region" evidence="2">
    <location>
        <begin position="423"/>
        <end position="457"/>
    </location>
</feature>
<dbReference type="GO" id="GO:0005789">
    <property type="term" value="C:endoplasmic reticulum membrane"/>
    <property type="evidence" value="ECO:0007669"/>
    <property type="project" value="TreeGrafter"/>
</dbReference>
<evidence type="ECO:0000313" key="5">
    <source>
        <dbReference type="Proteomes" id="UP000664940"/>
    </source>
</evidence>
<keyword evidence="1 2" id="KW-0175">Coiled coil</keyword>
<feature type="region of interest" description="Disordered" evidence="3">
    <location>
        <begin position="147"/>
        <end position="245"/>
    </location>
</feature>
<organism evidence="4 5">
    <name type="scientific">Phyllostomus discolor</name>
    <name type="common">pale spear-nosed bat</name>
    <dbReference type="NCBI Taxonomy" id="89673"/>
    <lineage>
        <taxon>Eukaryota</taxon>
        <taxon>Metazoa</taxon>
        <taxon>Chordata</taxon>
        <taxon>Craniata</taxon>
        <taxon>Vertebrata</taxon>
        <taxon>Euteleostomi</taxon>
        <taxon>Mammalia</taxon>
        <taxon>Eutheria</taxon>
        <taxon>Laurasiatheria</taxon>
        <taxon>Chiroptera</taxon>
        <taxon>Yangochiroptera</taxon>
        <taxon>Phyllostomidae</taxon>
        <taxon>Phyllostominae</taxon>
        <taxon>Phyllostomus</taxon>
    </lineage>
</organism>
<dbReference type="EMBL" id="JABVXQ010000003">
    <property type="protein sequence ID" value="KAF6120053.1"/>
    <property type="molecule type" value="Genomic_DNA"/>
</dbReference>
<evidence type="ECO:0000313" key="4">
    <source>
        <dbReference type="EMBL" id="KAF6120053.1"/>
    </source>
</evidence>
<accession>A0A834AYL4</accession>
<dbReference type="InterPro" id="IPR051500">
    <property type="entry name" value="cTAGE_MIA/OTOR"/>
</dbReference>
<feature type="compositionally biased region" description="Basic and acidic residues" evidence="3">
    <location>
        <begin position="150"/>
        <end position="168"/>
    </location>
</feature>
<dbReference type="AlphaFoldDB" id="A0A834AYL4"/>
<sequence>MEGLVPATATATPSTFQLILEHLCAILLLVSEDLRQDPALPAVLSVILLGALVAVVSLTVNRRLTSGSVKVPDKRSPARDEVCTRRGENTGPMTEADDTPKPPGVEASPLWLQTLCVKALNEHLSRMSSLQDLADLVRMVRRIQPPRCAHVTDKKPVTKAPGTDREQLQENVPGDLNKNARHPESPELHQDEIGGQKQDIGDKEEEKQGLELSAAPMERDLQRTVSQSLTVGGAPPQTRPGPEVLRGPLAHVKSQAERQSKAEIGDPFVHGSEGDLKGAPRDADLNVHLPRADQENRATARQLWEQKQVNDKLAAEIRSLRTEKASLSCENLNLKAEVQQLKLKLRARADAQEDCLTRLHQQVLEAEMRCLAMEKEHFNNWRTVNATLQMLNMYRKMTQDMSQDLRRSTCCYENEIRHQQERARGAQTAAAHMERKVQELRREIDHSRQVLAKAKATATFRPFPGGPAAPAAAPVAPPAAHRGPEGPGRPLGHVTRPQEGAGSRGKSSGMQAHLQI</sequence>
<protein>
    <submittedName>
        <fullName evidence="4">Uncharacterized protein</fullName>
    </submittedName>
</protein>
<dbReference type="GO" id="GO:0070971">
    <property type="term" value="C:endoplasmic reticulum exit site"/>
    <property type="evidence" value="ECO:0007669"/>
    <property type="project" value="TreeGrafter"/>
</dbReference>
<name>A0A834AYL4_9CHIR</name>
<proteinExistence type="predicted"/>
<feature type="region of interest" description="Disordered" evidence="3">
    <location>
        <begin position="66"/>
        <end position="105"/>
    </location>
</feature>
<feature type="region of interest" description="Disordered" evidence="3">
    <location>
        <begin position="461"/>
        <end position="516"/>
    </location>
</feature>
<feature type="compositionally biased region" description="Basic and acidic residues" evidence="3">
    <location>
        <begin position="71"/>
        <end position="88"/>
    </location>
</feature>
<reference evidence="4 5" key="1">
    <citation type="journal article" date="2020" name="Nature">
        <title>Six reference-quality genomes reveal evolution of bat adaptations.</title>
        <authorList>
            <person name="Jebb D."/>
            <person name="Huang Z."/>
            <person name="Pippel M."/>
            <person name="Hughes G.M."/>
            <person name="Lavrichenko K."/>
            <person name="Devanna P."/>
            <person name="Winkler S."/>
            <person name="Jermiin L.S."/>
            <person name="Skirmuntt E.C."/>
            <person name="Katzourakis A."/>
            <person name="Burkitt-Gray L."/>
            <person name="Ray D.A."/>
            <person name="Sullivan K.A.M."/>
            <person name="Roscito J.G."/>
            <person name="Kirilenko B.M."/>
            <person name="Davalos L.M."/>
            <person name="Corthals A.P."/>
            <person name="Power M.L."/>
            <person name="Jones G."/>
            <person name="Ransome R.D."/>
            <person name="Dechmann D.K.N."/>
            <person name="Locatelli A.G."/>
            <person name="Puechmaille S.J."/>
            <person name="Fedrigo O."/>
            <person name="Jarvis E.D."/>
            <person name="Hiller M."/>
            <person name="Vernes S.C."/>
            <person name="Myers E.W."/>
            <person name="Teeling E.C."/>
        </authorList>
    </citation>
    <scope>NUCLEOTIDE SEQUENCE [LARGE SCALE GENOMIC DNA]</scope>
    <source>
        <strain evidence="4">Bat1K_MPI-CBG_1</strain>
    </source>
</reference>
<dbReference type="PANTHER" id="PTHR23158:SF59">
    <property type="match status" value="1"/>
</dbReference>
<dbReference type="GO" id="GO:0035459">
    <property type="term" value="P:vesicle cargo loading"/>
    <property type="evidence" value="ECO:0007669"/>
    <property type="project" value="TreeGrafter"/>
</dbReference>
<dbReference type="GO" id="GO:0006888">
    <property type="term" value="P:endoplasmic reticulum to Golgi vesicle-mediated transport"/>
    <property type="evidence" value="ECO:0007669"/>
    <property type="project" value="TreeGrafter"/>
</dbReference>
<evidence type="ECO:0000256" key="3">
    <source>
        <dbReference type="SAM" id="MobiDB-lite"/>
    </source>
</evidence>
<feature type="compositionally biased region" description="Basic and acidic residues" evidence="3">
    <location>
        <begin position="181"/>
        <end position="209"/>
    </location>
</feature>
<feature type="coiled-coil region" evidence="2">
    <location>
        <begin position="310"/>
        <end position="344"/>
    </location>
</feature>
<comment type="caution">
    <text evidence="4">The sequence shown here is derived from an EMBL/GenBank/DDBJ whole genome shotgun (WGS) entry which is preliminary data.</text>
</comment>
<feature type="compositionally biased region" description="Low complexity" evidence="3">
    <location>
        <begin position="462"/>
        <end position="481"/>
    </location>
</feature>
<evidence type="ECO:0000256" key="2">
    <source>
        <dbReference type="SAM" id="Coils"/>
    </source>
</evidence>